<dbReference type="OrthoDB" id="361029at2759"/>
<keyword evidence="3" id="KW-1185">Reference proteome</keyword>
<feature type="compositionally biased region" description="Basic and acidic residues" evidence="1">
    <location>
        <begin position="117"/>
        <end position="148"/>
    </location>
</feature>
<dbReference type="Proteomes" id="UP000253551">
    <property type="component" value="Unassembled WGS sequence"/>
</dbReference>
<feature type="compositionally biased region" description="Basic and acidic residues" evidence="1">
    <location>
        <begin position="73"/>
        <end position="89"/>
    </location>
</feature>
<sequence>MFRTAASQTPKLSLWRFPAQCYSTEVKTGLSERLGAGRGKVVAGADTDPFSSFLSRTNSSTGNDNRARNGNRSRNDNRPRNENRPRNDNSKGNGLMSSRNNNQRRNRTPVEGQFDDASEKVDVKGSSNKEKMPQKDRKPFDKQRDANRRNNNRRSGVRHEAVRANRATSFIDKDIDWESLDVIPVQQVSVVEDQQVEIKDDDYKSYLSAGAEINWSESVKGDAVRTLVGVNPSLDLQQKTAFLTAVANATSIQRVAVNK</sequence>
<organism evidence="2 3">
    <name type="scientific">Rhizopus stolonifer</name>
    <name type="common">Rhizopus nigricans</name>
    <dbReference type="NCBI Taxonomy" id="4846"/>
    <lineage>
        <taxon>Eukaryota</taxon>
        <taxon>Fungi</taxon>
        <taxon>Fungi incertae sedis</taxon>
        <taxon>Mucoromycota</taxon>
        <taxon>Mucoromycotina</taxon>
        <taxon>Mucoromycetes</taxon>
        <taxon>Mucorales</taxon>
        <taxon>Mucorineae</taxon>
        <taxon>Rhizopodaceae</taxon>
        <taxon>Rhizopus</taxon>
    </lineage>
</organism>
<proteinExistence type="predicted"/>
<evidence type="ECO:0000313" key="3">
    <source>
        <dbReference type="Proteomes" id="UP000253551"/>
    </source>
</evidence>
<name>A0A367KY76_RHIST</name>
<feature type="compositionally biased region" description="Polar residues" evidence="1">
    <location>
        <begin position="49"/>
        <end position="62"/>
    </location>
</feature>
<comment type="caution">
    <text evidence="2">The sequence shown here is derived from an EMBL/GenBank/DDBJ whole genome shotgun (WGS) entry which is preliminary data.</text>
</comment>
<protein>
    <submittedName>
        <fullName evidence="2">Uncharacterized protein</fullName>
    </submittedName>
</protein>
<dbReference type="AlphaFoldDB" id="A0A367KY76"/>
<dbReference type="STRING" id="4846.A0A367KY76"/>
<dbReference type="EMBL" id="PJQM01000022">
    <property type="protein sequence ID" value="RCI07169.1"/>
    <property type="molecule type" value="Genomic_DNA"/>
</dbReference>
<gene>
    <name evidence="2" type="ORF">CU098_013915</name>
</gene>
<reference evidence="2 3" key="1">
    <citation type="journal article" date="2018" name="G3 (Bethesda)">
        <title>Phylogenetic and Phylogenomic Definition of Rhizopus Species.</title>
        <authorList>
            <person name="Gryganskyi A.P."/>
            <person name="Golan J."/>
            <person name="Dolatabadi S."/>
            <person name="Mondo S."/>
            <person name="Robb S."/>
            <person name="Idnurm A."/>
            <person name="Muszewska A."/>
            <person name="Steczkiewicz K."/>
            <person name="Masonjones S."/>
            <person name="Liao H.L."/>
            <person name="Gajdeczka M.T."/>
            <person name="Anike F."/>
            <person name="Vuek A."/>
            <person name="Anishchenko I.M."/>
            <person name="Voigt K."/>
            <person name="de Hoog G.S."/>
            <person name="Smith M.E."/>
            <person name="Heitman J."/>
            <person name="Vilgalys R."/>
            <person name="Stajich J.E."/>
        </authorList>
    </citation>
    <scope>NUCLEOTIDE SEQUENCE [LARGE SCALE GENOMIC DNA]</scope>
    <source>
        <strain evidence="2 3">LSU 92-RS-03</strain>
    </source>
</reference>
<evidence type="ECO:0000256" key="1">
    <source>
        <dbReference type="SAM" id="MobiDB-lite"/>
    </source>
</evidence>
<evidence type="ECO:0000313" key="2">
    <source>
        <dbReference type="EMBL" id="RCI07169.1"/>
    </source>
</evidence>
<accession>A0A367KY76</accession>
<feature type="region of interest" description="Disordered" evidence="1">
    <location>
        <begin position="41"/>
        <end position="160"/>
    </location>
</feature>